<dbReference type="OrthoDB" id="303594at2759"/>
<evidence type="ECO:0008006" key="5">
    <source>
        <dbReference type="Google" id="ProtNLM"/>
    </source>
</evidence>
<proteinExistence type="predicted"/>
<feature type="transmembrane region" description="Helical" evidence="1">
    <location>
        <begin position="2749"/>
        <end position="2766"/>
    </location>
</feature>
<evidence type="ECO:0000313" key="4">
    <source>
        <dbReference type="Proteomes" id="UP000689195"/>
    </source>
</evidence>
<keyword evidence="2" id="KW-0732">Signal</keyword>
<feature type="transmembrane region" description="Helical" evidence="1">
    <location>
        <begin position="2778"/>
        <end position="2796"/>
    </location>
</feature>
<feature type="transmembrane region" description="Helical" evidence="1">
    <location>
        <begin position="2553"/>
        <end position="2579"/>
    </location>
</feature>
<feature type="signal peptide" evidence="2">
    <location>
        <begin position="1"/>
        <end position="21"/>
    </location>
</feature>
<evidence type="ECO:0000313" key="3">
    <source>
        <dbReference type="EMBL" id="CAD8145255.1"/>
    </source>
</evidence>
<keyword evidence="1" id="KW-1133">Transmembrane helix</keyword>
<dbReference type="PANTHER" id="PTHR11319">
    <property type="entry name" value="G PROTEIN-COUPLED RECEPTOR-RELATED"/>
    <property type="match status" value="1"/>
</dbReference>
<name>A0A8S1SWE1_9CILI</name>
<organism evidence="3 4">
    <name type="scientific">Paramecium pentaurelia</name>
    <dbReference type="NCBI Taxonomy" id="43138"/>
    <lineage>
        <taxon>Eukaryota</taxon>
        <taxon>Sar</taxon>
        <taxon>Alveolata</taxon>
        <taxon>Ciliophora</taxon>
        <taxon>Intramacronucleata</taxon>
        <taxon>Oligohymenophorea</taxon>
        <taxon>Peniculida</taxon>
        <taxon>Parameciidae</taxon>
        <taxon>Paramecium</taxon>
    </lineage>
</organism>
<feature type="transmembrane region" description="Helical" evidence="1">
    <location>
        <begin position="2457"/>
        <end position="2478"/>
    </location>
</feature>
<feature type="transmembrane region" description="Helical" evidence="1">
    <location>
        <begin position="2638"/>
        <end position="2664"/>
    </location>
</feature>
<feature type="transmembrane region" description="Helical" evidence="1">
    <location>
        <begin position="2599"/>
        <end position="2618"/>
    </location>
</feature>
<keyword evidence="1" id="KW-0812">Transmembrane</keyword>
<evidence type="ECO:0000256" key="1">
    <source>
        <dbReference type="SAM" id="Phobius"/>
    </source>
</evidence>
<sequence length="2941" mass="343650">MKKFKYFRILIILIVSFCSLAQNVKQALKLLDELNPYQKLETQIQTQRTGFGFWFKYIAFKKLLQSHIINESLDPSLEIKGYIMSYSQGDDFEILLYLIKDFSNNLINLKFIINSNQEYIVNYLFYDFEGIWIFTTVALDPIESSIEIYLYNEQSFNSFIYNKFQLTTQIPQVINSYLGGYGKVQNLNLLPFTAKYSEFLIIEVFDMIGYNYYQFYQKIILAQTFERIEPQEQRILLVDDQYFNGNQHQNKVIFMEGSTFLIQGWVKLNEQVQDYGFILITISYTEDVTSFKFPGDQILVLQYQLSTSGQLSTQFTISQQFNQHPNIYDPYIYCGQESSGYFGLPQIYRQLISWHYIQYQQGNKGQLSTIYLYFSYDQMVVGGSSFINFQPYYFSNVNANINLAGSKDFKTFLNGQISKLEFIHSYKYTKPFLPNCHPTCKDCLGPYDNQCLNCNPIYNRMHLPIKNMCVCQIGYIEQFDSLDCVSLKQMYQNAVILNQKLNEEEAINCQLGYFEFLNSCYPCPFGNQMLNCLDCINNQKDWFRNPICNWDFEQNSFSFRYTKRQQEFLDLYLINQPFSIQICYGCAEFCQQNSNECNKLLGNYHLGQQVYIKCKQNYIFINGVCKHTPPFCLIQNSQGICIECLTKYYFDQDKQNCIQCPQECLQCHYDEIVNKVLCDSCQDVSSVIFNGVCTRCGLNCKICQPDFNVQKQQSFLRCLECIDMNLYYIMFNAVDCLEITIDYCQYAFQYLENNHSITTMDVYFEPRDFDENIKVGCARCMDDLFTYSLITQKCVYTLYQYEMCKQSIFDFYGNYICLIIYNQVLPFQTIYEQYAYCPLIDQCVDCLKINDNNQICLICNYGYYASYTGVCIKCPVELNCFRCEQNLRLFNHNFRKNLRAFYKYFVEETNPNHFYNDYNEIFEKEQYIVQCTKCLENQELYNGKCIKACPIDCESCIKINDENVCQSCPYTYLGKSLSVVDKICLECPTYCSICIKRTQSQVSAINPYYTSQSQIYQNICIKGYSQSYFYDQDLQSYQDCSNYPDQQKCFKSVTIDVKIYCQESFVSNKNQLNIKDLFSSNSEINYLSYFENQKFYSYANKNTVKEVIYNFEIIDGIENSCIIPQQGHFQQSMSKYVFSAILIKLNMYSQQQSDLYILGNLQFLGFTEIIISNISFIQSSNLIATITVDSFFTQSTLFQNINFGSLKKQQQFKIIAGNQYSIEFRDTQFINLHLFEMNSQFILIKTSQPLSQLILNNVNFINCNFKNIILFNILNENSIKIYNTNLKITNMVLKNTTYIKLSSSDMNNQIQLQKLNLNLIINDSLPFFNFIYFSQIIMKYTLIQDSTFINTIFSTLNNLFQMEDITLSQISLQSQSTLFQGGLSFIDDPKFIMDKIYFNFIKYEKEIPLIFVNLENTQATQLQLQLLNIQIQNSKITQIELLNEIDISKYKIFLSCRSIIIKNFLIIREQDLPEIAILNSMEVHIDNLQIISRQREQFLSFICLNNQKFQLEYSLITFFQVININIQNSIFSNVTLYNQGILQIIYDQKMNLIQEIQQKTITINQVKFERNLLLKNLNQNSLGLISIIDQNQILIKLSNLIFQGNLLNEFLEESQSASSLLIVAIAPRGVFSLINSYLEYNLILNSTVQLLYINTKQLNIVNTLFNNNNVMNYTTLQYFIKDLSSSITSIYSQSGNGYLKTSSLLVNNVHLNTSQGFYGGGFQISSQNISQIIIQNSKFSNLSNLKDNSLSYGAAIYLEIQSQEIIMKFINISVNQVFTQNLGGFLYIKSSIYQKIQIDFYNSYFKDNYADQGSILYFDNSINSNQYLCKLCLTDIQVEQSTYQTYFENLKLDNQNQINNTLLKQKQLINLKMCSLELKNSIFVNLIQEGILTVEQSSETVLANLLIDNAIIVNQQLINILSYSDIQLTNIQVLNTQNKFNYKSKKKICKIISSKFNDCITLQQEKEQISQFVCVQEQLSFSSEQSASTLINILQQITMKTIFFRNITFMNNQVNELINIKSLIKQQNTSQIIMDTIFSHQNLCLNSCLTIEPIIFQLEDKIVSKDILISNYYCLENKAQQGVCFQIFQFSIILSNSNFINNTAILKGGAILYEGKSLVLQQSQIYYNRAQQGGGIFSNIQLPTIIEQETFKANQASYFGNDIVEIPSKLAITIDNYQNILFPIELDNNQSIQLDQILIKNYTMYDGSITNQIYFPSGQQISQYQYFDQIQNKYIDANLTLRVVALNRQNDIMRNLTNSFCTIFNDDAQIYLKTKFNESSQDFYFDDQIFTFSPYNGLSILLNIKCDCIKVLSKKISNSQNYQLQFSVRSFHCKIGEIFDHDQCKACDYTQDLYSVTIKSTKCSKRNELTTSQVTSGQLKLRQGFWRYHQNSDDILQCSYSQTKCKGGWETGDFSCEIGYVGALCEQCDIYGVRGSEKFQNLFKYSCQQCSSQRYTIFYYIILNIWNILAIGITAFCIKNDFNKLFRVFWFSTISCNKIFLHYFQIIFYLTMLQLNIPIQLSSIINFLGNPTESISFSLDCVWSNYETTFNIIYIRAIIQIFSPILYLIIICLFILLVFRVESETRQHLIFNSLQYCKLYYSPSIFSCLISLISYREIGGQKWILADVTYLFDSQEHYQWILQFIIPIFILFLIILGLDFVAIFQRKKQLTLLKTKMMFGYLYLNYKSKYYYWEYCKLIQKFLLVIVLLQFQDQIVWKATFVVLIIIVYQQLVETYQPYKASLFNNLDSQMHIVCLTTIIFSILIVQSENYNLKFIEICSYVLLIAINAQFLLYLIKLSIKLNSVQVEKFIDKINSKLTSLFPILKQQKVCLCFVQKRTKKSTQIRQRFQNLVRQIVELGKNKGLTPKKQEKGNRVSIRYFQQDFDTGQQLTITNTNLPQISDNQKMLKTNPEFNQGDDGLEQLNRTLTANKQNNQKKSQI</sequence>
<feature type="transmembrane region" description="Helical" evidence="1">
    <location>
        <begin position="2702"/>
        <end position="2729"/>
    </location>
</feature>
<dbReference type="EMBL" id="CAJJDO010000014">
    <property type="protein sequence ID" value="CAD8145255.1"/>
    <property type="molecule type" value="Genomic_DNA"/>
</dbReference>
<dbReference type="InterPro" id="IPR006212">
    <property type="entry name" value="Furin_repeat"/>
</dbReference>
<reference evidence="3" key="1">
    <citation type="submission" date="2021-01" db="EMBL/GenBank/DDBJ databases">
        <authorList>
            <consortium name="Genoscope - CEA"/>
            <person name="William W."/>
        </authorList>
    </citation>
    <scope>NUCLEOTIDE SEQUENCE</scope>
</reference>
<feature type="transmembrane region" description="Helical" evidence="1">
    <location>
        <begin position="2499"/>
        <end position="2519"/>
    </location>
</feature>
<accession>A0A8S1SWE1</accession>
<feature type="chain" id="PRO_5035921436" description="Transmembrane protein" evidence="2">
    <location>
        <begin position="22"/>
        <end position="2941"/>
    </location>
</feature>
<dbReference type="CDD" id="cd00064">
    <property type="entry name" value="FU"/>
    <property type="match status" value="1"/>
</dbReference>
<comment type="caution">
    <text evidence="3">The sequence shown here is derived from an EMBL/GenBank/DDBJ whole genome shotgun (WGS) entry which is preliminary data.</text>
</comment>
<gene>
    <name evidence="3" type="ORF">PPENT_87.1.T0140151</name>
</gene>
<protein>
    <recommendedName>
        <fullName evidence="5">Transmembrane protein</fullName>
    </recommendedName>
</protein>
<dbReference type="PANTHER" id="PTHR11319:SF35">
    <property type="entry name" value="OUTER MEMBRANE PROTEIN PMPC-RELATED"/>
    <property type="match status" value="1"/>
</dbReference>
<keyword evidence="1" id="KW-0472">Membrane</keyword>
<dbReference type="Proteomes" id="UP000689195">
    <property type="component" value="Unassembled WGS sequence"/>
</dbReference>
<keyword evidence="4" id="KW-1185">Reference proteome</keyword>
<evidence type="ECO:0000256" key="2">
    <source>
        <dbReference type="SAM" id="SignalP"/>
    </source>
</evidence>